<evidence type="ECO:0000313" key="2">
    <source>
        <dbReference type="Proteomes" id="UP000034816"/>
    </source>
</evidence>
<dbReference type="InterPro" id="IPR013320">
    <property type="entry name" value="ConA-like_dom_sf"/>
</dbReference>
<feature type="non-terminal residue" evidence="1">
    <location>
        <position position="1"/>
    </location>
</feature>
<sequence length="1073" mass="113828">SPYTQIVSWTVHPHSGKVVNNRLGNLYGIFASFGEYGMYAGTGVTDDSNYLRISNQFIEAHNLPVRLYSSSSRVMALEPSSYPYMAIGYPIPTGYLSQNGVWFGKSNVDDTYKMYVGTVSGSALLKGWSWDGSNLYIRGNVVVGDGAIGYGINVGDAYLVNRFDGPQPYESDYTGDLIGHKGQVPIVSGGTIFRSGKFGKALQLAEGFQNEIDNPSFEVNLTGWTISLGSGSLLVDTTKSLVGQSCLKIIAGSATNVSAYTLLSRSIADGETICFSGHIWQSGGSIAFGDMYLYDVTNTTTRSIVYPTIQNQWQRISGSWLNDTGDSVNVRIYVRNRNMDSSTIVWFDGIQAEVNSYVTPYGDGSLGVGHAWSGTAHNSVSTRANAVFNYSTISGSNIINLNSGTFMCWYYNDNINTGVKRLATAYIGAGDHLSIFASSSAAFTPYAVGSSGSTSVGTSSGATTAGSGWNHLAVTWTTGSLIVYLNGVQSGTIANYVVPMGVLETFWLGQTQASTAFLNGLIDEVVILPTALSSQEIKSVYQSNVPVIVTTSVNSIYLRGTRETGYIRGNAYGLLGYSSTSGSNNTGSFALITSDGVNLGTEFGSPSLNAGDILFGSVGTNQVNLLYDRSEGTLSLRNDTTSLINLNASGYITVGNISTEHIFIDSGSVQIKDGASVYTNLVGGVLTLGVSSNDHLIVSSSAVYIKAGDNIYTNLTSGSLILGLASSGEYISIDPNNGLRMYGSGNLNGQWLNNGDITLGYVATNKANVFWDVSEGTMSFRGGTDGIVSNSYIGIDGSFNFVSDTSTPSDPTAPYNINFVESVGGTIVAHLGTGHSTTANYTILRNKSSINSYLQLFSETTDSSKYTSVEIRALDSGIVGGDTSIIVHPNGTEIWNHGLYIGEGLASHSPGLGNIWADGGIYLGRQVDPGIGNLHFTGSLISYKGTTEYTGYIFVPLTVPLISTSWDGDSFSTTAKTLIDLSTVFGAPAGIKAVKVYVGVRDSDSAGTDTYLVLGPTNDSGSGIPFSPLTVNDRWYRGGDDIPCDSNGDIYYQIGASGVGTFDVILQIWGYYI</sequence>
<name>A0A0G0C4Z7_9BACT</name>
<dbReference type="AlphaFoldDB" id="A0A0G0C4Z7"/>
<dbReference type="EMBL" id="LBQH01000028">
    <property type="protein sequence ID" value="KKP76348.1"/>
    <property type="molecule type" value="Genomic_DNA"/>
</dbReference>
<dbReference type="Pfam" id="PF13385">
    <property type="entry name" value="Laminin_G_3"/>
    <property type="match status" value="1"/>
</dbReference>
<dbReference type="Proteomes" id="UP000034816">
    <property type="component" value="Unassembled WGS sequence"/>
</dbReference>
<dbReference type="SUPFAM" id="SSF49899">
    <property type="entry name" value="Concanavalin A-like lectins/glucanases"/>
    <property type="match status" value="1"/>
</dbReference>
<organism evidence="1 2">
    <name type="scientific">candidate division WS6 bacterium GW2011_GWF1_35_23</name>
    <dbReference type="NCBI Taxonomy" id="1619097"/>
    <lineage>
        <taxon>Bacteria</taxon>
        <taxon>Candidatus Dojkabacteria</taxon>
    </lineage>
</organism>
<accession>A0A0G0C4Z7</accession>
<reference evidence="1 2" key="1">
    <citation type="journal article" date="2015" name="Nature">
        <title>rRNA introns, odd ribosomes, and small enigmatic genomes across a large radiation of phyla.</title>
        <authorList>
            <person name="Brown C.T."/>
            <person name="Hug L.A."/>
            <person name="Thomas B.C."/>
            <person name="Sharon I."/>
            <person name="Castelle C.J."/>
            <person name="Singh A."/>
            <person name="Wilkins M.J."/>
            <person name="Williams K.H."/>
            <person name="Banfield J.F."/>
        </authorList>
    </citation>
    <scope>NUCLEOTIDE SEQUENCE [LARGE SCALE GENOMIC DNA]</scope>
</reference>
<protein>
    <submittedName>
        <fullName evidence="1">Surface protein 26-residue repeat-containing protein</fullName>
    </submittedName>
</protein>
<dbReference type="Gene3D" id="2.60.120.260">
    <property type="entry name" value="Galactose-binding domain-like"/>
    <property type="match status" value="1"/>
</dbReference>
<dbReference type="Gene3D" id="2.60.120.200">
    <property type="match status" value="1"/>
</dbReference>
<comment type="caution">
    <text evidence="1">The sequence shown here is derived from an EMBL/GenBank/DDBJ whole genome shotgun (WGS) entry which is preliminary data.</text>
</comment>
<proteinExistence type="predicted"/>
<gene>
    <name evidence="1" type="ORF">UR73_C0028G0001</name>
</gene>
<evidence type="ECO:0000313" key="1">
    <source>
        <dbReference type="EMBL" id="KKP76348.1"/>
    </source>
</evidence>